<sequence length="111" mass="12502">MHIWVPFRQKIPSSARISAAFEGFVGKGALIPHPTPSTFFFIITHLLPHIRLSSTRTHCHFCSSRWRYIVRYLRTEAYTPSNPSASASAYNQGLSFLFCIPPPPLAIEANT</sequence>
<protein>
    <submittedName>
        <fullName evidence="1">Uncharacterized protein</fullName>
    </submittedName>
</protein>
<evidence type="ECO:0000313" key="1">
    <source>
        <dbReference type="EMBL" id="KAK8930652.1"/>
    </source>
</evidence>
<proteinExistence type="predicted"/>
<organism evidence="1 2">
    <name type="scientific">Platanthera zijinensis</name>
    <dbReference type="NCBI Taxonomy" id="2320716"/>
    <lineage>
        <taxon>Eukaryota</taxon>
        <taxon>Viridiplantae</taxon>
        <taxon>Streptophyta</taxon>
        <taxon>Embryophyta</taxon>
        <taxon>Tracheophyta</taxon>
        <taxon>Spermatophyta</taxon>
        <taxon>Magnoliopsida</taxon>
        <taxon>Liliopsida</taxon>
        <taxon>Asparagales</taxon>
        <taxon>Orchidaceae</taxon>
        <taxon>Orchidoideae</taxon>
        <taxon>Orchideae</taxon>
        <taxon>Orchidinae</taxon>
        <taxon>Platanthera</taxon>
    </lineage>
</organism>
<dbReference type="AlphaFoldDB" id="A0AAP0G0B1"/>
<name>A0AAP0G0B1_9ASPA</name>
<keyword evidence="2" id="KW-1185">Reference proteome</keyword>
<reference evidence="1 2" key="1">
    <citation type="journal article" date="2022" name="Nat. Plants">
        <title>Genomes of leafy and leafless Platanthera orchids illuminate the evolution of mycoheterotrophy.</title>
        <authorList>
            <person name="Li M.H."/>
            <person name="Liu K.W."/>
            <person name="Li Z."/>
            <person name="Lu H.C."/>
            <person name="Ye Q.L."/>
            <person name="Zhang D."/>
            <person name="Wang J.Y."/>
            <person name="Li Y.F."/>
            <person name="Zhong Z.M."/>
            <person name="Liu X."/>
            <person name="Yu X."/>
            <person name="Liu D.K."/>
            <person name="Tu X.D."/>
            <person name="Liu B."/>
            <person name="Hao Y."/>
            <person name="Liao X.Y."/>
            <person name="Jiang Y.T."/>
            <person name="Sun W.H."/>
            <person name="Chen J."/>
            <person name="Chen Y.Q."/>
            <person name="Ai Y."/>
            <person name="Zhai J.W."/>
            <person name="Wu S.S."/>
            <person name="Zhou Z."/>
            <person name="Hsiao Y.Y."/>
            <person name="Wu W.L."/>
            <person name="Chen Y.Y."/>
            <person name="Lin Y.F."/>
            <person name="Hsu J.L."/>
            <person name="Li C.Y."/>
            <person name="Wang Z.W."/>
            <person name="Zhao X."/>
            <person name="Zhong W.Y."/>
            <person name="Ma X.K."/>
            <person name="Ma L."/>
            <person name="Huang J."/>
            <person name="Chen G.Z."/>
            <person name="Huang M.Z."/>
            <person name="Huang L."/>
            <person name="Peng D.H."/>
            <person name="Luo Y.B."/>
            <person name="Zou S.Q."/>
            <person name="Chen S.P."/>
            <person name="Lan S."/>
            <person name="Tsai W.C."/>
            <person name="Van de Peer Y."/>
            <person name="Liu Z.J."/>
        </authorList>
    </citation>
    <scope>NUCLEOTIDE SEQUENCE [LARGE SCALE GENOMIC DNA]</scope>
    <source>
        <strain evidence="1">Lor287</strain>
    </source>
</reference>
<comment type="caution">
    <text evidence="1">The sequence shown here is derived from an EMBL/GenBank/DDBJ whole genome shotgun (WGS) entry which is preliminary data.</text>
</comment>
<dbReference type="EMBL" id="JBBWWQ010000014">
    <property type="protein sequence ID" value="KAK8930652.1"/>
    <property type="molecule type" value="Genomic_DNA"/>
</dbReference>
<gene>
    <name evidence="1" type="ORF">KSP39_PZI016426</name>
</gene>
<dbReference type="Proteomes" id="UP001418222">
    <property type="component" value="Unassembled WGS sequence"/>
</dbReference>
<accession>A0AAP0G0B1</accession>
<evidence type="ECO:0000313" key="2">
    <source>
        <dbReference type="Proteomes" id="UP001418222"/>
    </source>
</evidence>